<dbReference type="AlphaFoldDB" id="A0A915K6P9"/>
<dbReference type="GO" id="GO:0032981">
    <property type="term" value="P:mitochondrial respiratory chain complex I assembly"/>
    <property type="evidence" value="ECO:0007669"/>
    <property type="project" value="TreeGrafter"/>
</dbReference>
<evidence type="ECO:0000256" key="1">
    <source>
        <dbReference type="SAM" id="Phobius"/>
    </source>
</evidence>
<keyword evidence="2" id="KW-1185">Reference proteome</keyword>
<reference evidence="3" key="1">
    <citation type="submission" date="2022-11" db="UniProtKB">
        <authorList>
            <consortium name="WormBaseParasite"/>
        </authorList>
    </citation>
    <scope>IDENTIFICATION</scope>
</reference>
<accession>A0A915K6P9</accession>
<organism evidence="2 3">
    <name type="scientific">Romanomermis culicivorax</name>
    <name type="common">Nematode worm</name>
    <dbReference type="NCBI Taxonomy" id="13658"/>
    <lineage>
        <taxon>Eukaryota</taxon>
        <taxon>Metazoa</taxon>
        <taxon>Ecdysozoa</taxon>
        <taxon>Nematoda</taxon>
        <taxon>Enoplea</taxon>
        <taxon>Dorylaimia</taxon>
        <taxon>Mermithida</taxon>
        <taxon>Mermithoidea</taxon>
        <taxon>Mermithidae</taxon>
        <taxon>Romanomermis</taxon>
    </lineage>
</organism>
<keyword evidence="1" id="KW-0472">Membrane</keyword>
<evidence type="ECO:0000313" key="2">
    <source>
        <dbReference type="Proteomes" id="UP000887565"/>
    </source>
</evidence>
<dbReference type="Proteomes" id="UP000887565">
    <property type="component" value="Unplaced"/>
</dbReference>
<protein>
    <submittedName>
        <fullName evidence="3">NADH dehydrogenase [ubiquinone] 1 beta subcomplex subunit 9</fullName>
    </submittedName>
</protein>
<feature type="transmembrane region" description="Helical" evidence="1">
    <location>
        <begin position="129"/>
        <end position="149"/>
    </location>
</feature>
<sequence>MASRIVTTRVSNSFKPILSSTPEECRRNVLKAYKLWMRKMAIFIHYYELERQPYEIRIAFKRLWTKNSHLTDPRAIDRVVNEAKLEYEEINHFVTPKHSALNPFVFAVASIISKLIVRYGDSAMVGMKALVFTASISGVAGCLFMRISYGRMEAKILSSPAYKFAVDFLEEHDMAQDALGPPIIYGRPACCDNKLNVVNAEKCRITIPVHGELDNGSVVIHYKQSVVDGRKFPVVLSKPCIRSVELLLEKAQKRVVIYEDTG</sequence>
<dbReference type="GO" id="GO:0033617">
    <property type="term" value="P:mitochondrial respiratory chain complex IV assembly"/>
    <property type="evidence" value="ECO:0007669"/>
    <property type="project" value="TreeGrafter"/>
</dbReference>
<keyword evidence="1" id="KW-0812">Transmembrane</keyword>
<proteinExistence type="predicted"/>
<dbReference type="PANTHER" id="PTHR47148:SF1">
    <property type="entry name" value="CYTOCHROME C OXIDASE ASSEMBLY FACTOR 1 HOMOLOG"/>
    <property type="match status" value="1"/>
</dbReference>
<feature type="transmembrane region" description="Helical" evidence="1">
    <location>
        <begin position="100"/>
        <end position="117"/>
    </location>
</feature>
<dbReference type="GO" id="GO:0005743">
    <property type="term" value="C:mitochondrial inner membrane"/>
    <property type="evidence" value="ECO:0007669"/>
    <property type="project" value="TreeGrafter"/>
</dbReference>
<name>A0A915K6P9_ROMCU</name>
<dbReference type="PANTHER" id="PTHR47148">
    <property type="entry name" value="CYTOCHROME C OXIDASE ASSEMBLY FACTOR 1 HOMOLOG"/>
    <property type="match status" value="1"/>
</dbReference>
<dbReference type="WBParaSite" id="nRc.2.0.1.t34003-RA">
    <property type="protein sequence ID" value="nRc.2.0.1.t34003-RA"/>
    <property type="gene ID" value="nRc.2.0.1.g34003"/>
</dbReference>
<keyword evidence="1" id="KW-1133">Transmembrane helix</keyword>
<evidence type="ECO:0000313" key="3">
    <source>
        <dbReference type="WBParaSite" id="nRc.2.0.1.t34003-RA"/>
    </source>
</evidence>